<dbReference type="Pfam" id="PF03732">
    <property type="entry name" value="Retrotrans_gag"/>
    <property type="match status" value="1"/>
</dbReference>
<proteinExistence type="predicted"/>
<dbReference type="InterPro" id="IPR005162">
    <property type="entry name" value="Retrotrans_gag_dom"/>
</dbReference>
<dbReference type="PANTHER" id="PTHR37610:SF101">
    <property type="entry name" value="(RAPE) HYPOTHETICAL PROTEIN"/>
    <property type="match status" value="1"/>
</dbReference>
<name>A0AAV0CHA3_9ASTE</name>
<reference evidence="3" key="1">
    <citation type="submission" date="2022-07" db="EMBL/GenBank/DDBJ databases">
        <authorList>
            <person name="Macas J."/>
            <person name="Novak P."/>
            <person name="Neumann P."/>
        </authorList>
    </citation>
    <scope>NUCLEOTIDE SEQUENCE</scope>
</reference>
<dbReference type="EMBL" id="CAMAPF010000031">
    <property type="protein sequence ID" value="CAH9077234.1"/>
    <property type="molecule type" value="Genomic_DNA"/>
</dbReference>
<sequence length="236" mass="26979">MIENMPDTAFTNPSWYQSLKKKTMAGDEPPPPPLRLDITSLYYLGPQDRPGDFITPTRLCGENYNEWADDIQTALEARRKFVFLDGTITSPSSCTAMDWKMIHAMLVSWIMNTVDPEIKCTLSKYKDAKQLWDTLKTRFATVNGPQIQQLRKAIARCEQPKTMPVVKYFGKLTTLWEELNKHEPLITCSCCSKCTAGAEHEKRRESTRLHDFLMGLNAEHHAQIRSNILSNDPLPT</sequence>
<dbReference type="Pfam" id="PF14244">
    <property type="entry name" value="Retrotran_gag_3"/>
    <property type="match status" value="1"/>
</dbReference>
<dbReference type="PANTHER" id="PTHR37610">
    <property type="entry name" value="CCHC-TYPE DOMAIN-CONTAINING PROTEIN"/>
    <property type="match status" value="1"/>
</dbReference>
<feature type="domain" description="Retrotransposon Copia-like N-terminal" evidence="2">
    <location>
        <begin position="46"/>
        <end position="91"/>
    </location>
</feature>
<comment type="caution">
    <text evidence="3">The sequence shown here is derived from an EMBL/GenBank/DDBJ whole genome shotgun (WGS) entry which is preliminary data.</text>
</comment>
<keyword evidence="4" id="KW-1185">Reference proteome</keyword>
<dbReference type="InterPro" id="IPR029472">
    <property type="entry name" value="Copia-like_N"/>
</dbReference>
<feature type="domain" description="Retrotransposon gag" evidence="1">
    <location>
        <begin position="126"/>
        <end position="181"/>
    </location>
</feature>
<evidence type="ECO:0000259" key="1">
    <source>
        <dbReference type="Pfam" id="PF03732"/>
    </source>
</evidence>
<organism evidence="3 4">
    <name type="scientific">Cuscuta epithymum</name>
    <dbReference type="NCBI Taxonomy" id="186058"/>
    <lineage>
        <taxon>Eukaryota</taxon>
        <taxon>Viridiplantae</taxon>
        <taxon>Streptophyta</taxon>
        <taxon>Embryophyta</taxon>
        <taxon>Tracheophyta</taxon>
        <taxon>Spermatophyta</taxon>
        <taxon>Magnoliopsida</taxon>
        <taxon>eudicotyledons</taxon>
        <taxon>Gunneridae</taxon>
        <taxon>Pentapetalae</taxon>
        <taxon>asterids</taxon>
        <taxon>lamiids</taxon>
        <taxon>Solanales</taxon>
        <taxon>Convolvulaceae</taxon>
        <taxon>Cuscuteae</taxon>
        <taxon>Cuscuta</taxon>
        <taxon>Cuscuta subgen. Cuscuta</taxon>
    </lineage>
</organism>
<evidence type="ECO:0000313" key="3">
    <source>
        <dbReference type="EMBL" id="CAH9077234.1"/>
    </source>
</evidence>
<evidence type="ECO:0008006" key="5">
    <source>
        <dbReference type="Google" id="ProtNLM"/>
    </source>
</evidence>
<protein>
    <recommendedName>
        <fullName evidence="5">Retrotransposon Copia-like N-terminal domain-containing protein</fullName>
    </recommendedName>
</protein>
<evidence type="ECO:0000259" key="2">
    <source>
        <dbReference type="Pfam" id="PF14244"/>
    </source>
</evidence>
<dbReference type="Proteomes" id="UP001152523">
    <property type="component" value="Unassembled WGS sequence"/>
</dbReference>
<dbReference type="AlphaFoldDB" id="A0AAV0CHA3"/>
<evidence type="ECO:0000313" key="4">
    <source>
        <dbReference type="Proteomes" id="UP001152523"/>
    </source>
</evidence>
<gene>
    <name evidence="3" type="ORF">CEPIT_LOCUS6107</name>
</gene>
<accession>A0AAV0CHA3</accession>